<sequence>MDYEVLLYYKYTTIEDPETFAQEHLAFCQELGLKGRILVAKEGINGTVSGLKKDTAAYQKALQADSRFAGILFKVDEANEHAFKKMFVRSRQEIVSLKLADDLNPNETTGEYLSPRAFKAALLDEDTVVIDARNDYEYDLGHFRGAIRPEIRNFRELPQWILEHKEEFMEKRVVTYCTGGIRCEKFSGWLVKEGFKDVGQLHGGIATYGKDPEVRGELWDGKMYVFDERISVEINQVDKHVVGRDWFDGSPCERYINCSNPECNRRILSSVENEEKYLGACSEACRNHPRNRYVKTHLFQK</sequence>
<dbReference type="InterPro" id="IPR020936">
    <property type="entry name" value="TrhO"/>
</dbReference>
<evidence type="ECO:0000256" key="2">
    <source>
        <dbReference type="HAMAP-Rule" id="MF_00469"/>
    </source>
</evidence>
<accession>S0KW11</accession>
<dbReference type="STRING" id="44009.RV01_GL000164"/>
<dbReference type="CDD" id="cd01518">
    <property type="entry name" value="RHOD_YceA"/>
    <property type="match status" value="1"/>
</dbReference>
<keyword evidence="5" id="KW-1185">Reference proteome</keyword>
<evidence type="ECO:0000256" key="1">
    <source>
        <dbReference type="ARBA" id="ARBA00023002"/>
    </source>
</evidence>
<proteinExistence type="inferred from homology"/>
<dbReference type="InterPro" id="IPR022111">
    <property type="entry name" value="Rhodanese_C"/>
</dbReference>
<evidence type="ECO:0000313" key="5">
    <source>
        <dbReference type="Proteomes" id="UP000014127"/>
    </source>
</evidence>
<comment type="catalytic activity">
    <reaction evidence="2">
        <text>uridine(34) in tRNA + AH2 + O2 = 5-hydroxyuridine(34) in tRNA + A + H2O</text>
        <dbReference type="Rhea" id="RHEA:64224"/>
        <dbReference type="Rhea" id="RHEA-COMP:11727"/>
        <dbReference type="Rhea" id="RHEA-COMP:13381"/>
        <dbReference type="ChEBI" id="CHEBI:13193"/>
        <dbReference type="ChEBI" id="CHEBI:15377"/>
        <dbReference type="ChEBI" id="CHEBI:15379"/>
        <dbReference type="ChEBI" id="CHEBI:17499"/>
        <dbReference type="ChEBI" id="CHEBI:65315"/>
        <dbReference type="ChEBI" id="CHEBI:136877"/>
    </reaction>
</comment>
<dbReference type="InterPro" id="IPR001763">
    <property type="entry name" value="Rhodanese-like_dom"/>
</dbReference>
<organism evidence="4 5">
    <name type="scientific">Enterococcus dispar ATCC 51266</name>
    <dbReference type="NCBI Taxonomy" id="1139219"/>
    <lineage>
        <taxon>Bacteria</taxon>
        <taxon>Bacillati</taxon>
        <taxon>Bacillota</taxon>
        <taxon>Bacilli</taxon>
        <taxon>Lactobacillales</taxon>
        <taxon>Enterococcaceae</taxon>
        <taxon>Enterococcus</taxon>
    </lineage>
</organism>
<feature type="domain" description="Rhodanese" evidence="3">
    <location>
        <begin position="123"/>
        <end position="217"/>
    </location>
</feature>
<dbReference type="PANTHER" id="PTHR43268:SF3">
    <property type="entry name" value="RHODANESE-LIKE DOMAIN-CONTAINING PROTEIN 7-RELATED"/>
    <property type="match status" value="1"/>
</dbReference>
<dbReference type="Pfam" id="PF12368">
    <property type="entry name" value="Rhodanese_C"/>
    <property type="match status" value="1"/>
</dbReference>
<dbReference type="Proteomes" id="UP000014127">
    <property type="component" value="Unassembled WGS sequence"/>
</dbReference>
<dbReference type="PROSITE" id="PS50206">
    <property type="entry name" value="RHODANESE_3"/>
    <property type="match status" value="1"/>
</dbReference>
<dbReference type="GO" id="GO:0006400">
    <property type="term" value="P:tRNA modification"/>
    <property type="evidence" value="ECO:0007669"/>
    <property type="project" value="UniProtKB-UniRule"/>
</dbReference>
<comment type="function">
    <text evidence="2">Catalyzes oxygen-dependent 5-hydroxyuridine (ho5U) modification at position 34 in tRNAs.</text>
</comment>
<dbReference type="EMBL" id="AHYR01000003">
    <property type="protein sequence ID" value="EOT43356.1"/>
    <property type="molecule type" value="Genomic_DNA"/>
</dbReference>
<dbReference type="NCBIfam" id="NF001135">
    <property type="entry name" value="PRK00142.1-3"/>
    <property type="match status" value="1"/>
</dbReference>
<dbReference type="HAMAP" id="MF_00469">
    <property type="entry name" value="TrhO"/>
    <property type="match status" value="1"/>
</dbReference>
<dbReference type="PATRIC" id="fig|1139219.3.peg.677"/>
<dbReference type="EC" id="1.14.-.-" evidence="2"/>
<evidence type="ECO:0000259" key="3">
    <source>
        <dbReference type="PROSITE" id="PS50206"/>
    </source>
</evidence>
<keyword evidence="2" id="KW-0819">tRNA processing</keyword>
<dbReference type="SUPFAM" id="SSF52821">
    <property type="entry name" value="Rhodanese/Cell cycle control phosphatase"/>
    <property type="match status" value="1"/>
</dbReference>
<dbReference type="OrthoDB" id="9778326at2"/>
<dbReference type="Pfam" id="PF00581">
    <property type="entry name" value="Rhodanese"/>
    <property type="match status" value="1"/>
</dbReference>
<dbReference type="InterPro" id="IPR036873">
    <property type="entry name" value="Rhodanese-like_dom_sf"/>
</dbReference>
<protein>
    <recommendedName>
        <fullName evidence="2">tRNA uridine(34) hydroxylase</fullName>
        <ecNumber evidence="2">1.14.-.-</ecNumber>
    </recommendedName>
    <alternativeName>
        <fullName evidence="2">tRNA hydroxylation protein O</fullName>
    </alternativeName>
</protein>
<dbReference type="AlphaFoldDB" id="S0KW11"/>
<dbReference type="GO" id="GO:0016705">
    <property type="term" value="F:oxidoreductase activity, acting on paired donors, with incorporation or reduction of molecular oxygen"/>
    <property type="evidence" value="ECO:0007669"/>
    <property type="project" value="UniProtKB-UniRule"/>
</dbReference>
<gene>
    <name evidence="2" type="primary">trhO</name>
    <name evidence="4" type="ORF">OMK_00711</name>
</gene>
<comment type="similarity">
    <text evidence="2">Belongs to the TrhO family.</text>
</comment>
<dbReference type="SMART" id="SM00450">
    <property type="entry name" value="RHOD"/>
    <property type="match status" value="1"/>
</dbReference>
<dbReference type="Gene3D" id="3.30.70.100">
    <property type="match status" value="1"/>
</dbReference>
<dbReference type="eggNOG" id="COG1054">
    <property type="taxonomic scope" value="Bacteria"/>
</dbReference>
<comment type="caution">
    <text evidence="4">The sequence shown here is derived from an EMBL/GenBank/DDBJ whole genome shotgun (WGS) entry which is preliminary data.</text>
</comment>
<keyword evidence="1 2" id="KW-0560">Oxidoreductase</keyword>
<evidence type="ECO:0000313" key="4">
    <source>
        <dbReference type="EMBL" id="EOT43356.1"/>
    </source>
</evidence>
<name>S0KW11_9ENTE</name>
<dbReference type="InterPro" id="IPR040503">
    <property type="entry name" value="TRHO_N"/>
</dbReference>
<dbReference type="HOGENOM" id="CLU_038878_1_0_9"/>
<dbReference type="Pfam" id="PF17773">
    <property type="entry name" value="UPF0176_N"/>
    <property type="match status" value="1"/>
</dbReference>
<dbReference type="Gene3D" id="3.40.250.10">
    <property type="entry name" value="Rhodanese-like domain"/>
    <property type="match status" value="1"/>
</dbReference>
<reference evidence="4 5" key="1">
    <citation type="submission" date="2013-03" db="EMBL/GenBank/DDBJ databases">
        <title>The Genome Sequence of Enterococcus dispar ATCC_51266 (Illumina only assembly).</title>
        <authorList>
            <consortium name="The Broad Institute Genomics Platform"/>
            <consortium name="The Broad Institute Genome Sequencing Center for Infectious Disease"/>
            <person name="Earl A."/>
            <person name="Russ C."/>
            <person name="Gilmore M."/>
            <person name="Surin D."/>
            <person name="Walker B."/>
            <person name="Young S."/>
            <person name="Zeng Q."/>
            <person name="Gargeya S."/>
            <person name="Fitzgerald M."/>
            <person name="Haas B."/>
            <person name="Abouelleil A."/>
            <person name="Allen A.W."/>
            <person name="Alvarado L."/>
            <person name="Arachchi H.M."/>
            <person name="Berlin A.M."/>
            <person name="Chapman S.B."/>
            <person name="Gainer-Dewar J."/>
            <person name="Goldberg J."/>
            <person name="Griggs A."/>
            <person name="Gujja S."/>
            <person name="Hansen M."/>
            <person name="Howarth C."/>
            <person name="Imamovic A."/>
            <person name="Ireland A."/>
            <person name="Larimer J."/>
            <person name="McCowan C."/>
            <person name="Murphy C."/>
            <person name="Pearson M."/>
            <person name="Poon T.W."/>
            <person name="Priest M."/>
            <person name="Roberts A."/>
            <person name="Saif S."/>
            <person name="Shea T."/>
            <person name="Sisk P."/>
            <person name="Sykes S."/>
            <person name="Wortman J."/>
            <person name="Nusbaum C."/>
            <person name="Birren B."/>
        </authorList>
    </citation>
    <scope>NUCLEOTIDE SEQUENCE [LARGE SCALE GENOMIC DNA]</scope>
    <source>
        <strain evidence="4 5">ATCC 51266</strain>
    </source>
</reference>
<dbReference type="PANTHER" id="PTHR43268">
    <property type="entry name" value="THIOSULFATE SULFURTRANSFERASE/RHODANESE-LIKE DOMAIN-CONTAINING PROTEIN 2"/>
    <property type="match status" value="1"/>
</dbReference>
<dbReference type="RefSeq" id="WP_016171894.1">
    <property type="nucleotide sequence ID" value="NZ_ASWK01000001.1"/>
</dbReference>